<dbReference type="SMART" id="SM00487">
    <property type="entry name" value="DEXDc"/>
    <property type="match status" value="1"/>
</dbReference>
<evidence type="ECO:0000256" key="7">
    <source>
        <dbReference type="ARBA" id="ARBA00023204"/>
    </source>
</evidence>
<keyword evidence="7" id="KW-0234">DNA repair</keyword>
<dbReference type="CDD" id="cd17992">
    <property type="entry name" value="DEXHc_RecG"/>
    <property type="match status" value="1"/>
</dbReference>
<dbReference type="PROSITE" id="PS51194">
    <property type="entry name" value="HELICASE_CTER"/>
    <property type="match status" value="1"/>
</dbReference>
<dbReference type="InterPro" id="IPR011545">
    <property type="entry name" value="DEAD/DEAH_box_helicase_dom"/>
</dbReference>
<dbReference type="GO" id="GO:0005524">
    <property type="term" value="F:ATP binding"/>
    <property type="evidence" value="ECO:0007669"/>
    <property type="project" value="UniProtKB-KW"/>
</dbReference>
<evidence type="ECO:0000259" key="8">
    <source>
        <dbReference type="PROSITE" id="PS51192"/>
    </source>
</evidence>
<keyword evidence="5" id="KW-0067">ATP-binding</keyword>
<dbReference type="KEGG" id="psti:SOO65_02320"/>
<dbReference type="PANTHER" id="PTHR47964">
    <property type="entry name" value="ATP-DEPENDENT DNA HELICASE HOMOLOG RECG, CHLOROPLASTIC"/>
    <property type="match status" value="1"/>
</dbReference>
<dbReference type="EMBL" id="CP139487">
    <property type="protein sequence ID" value="WPU65575.1"/>
    <property type="molecule type" value="Genomic_DNA"/>
</dbReference>
<dbReference type="InterPro" id="IPR045562">
    <property type="entry name" value="RecG_dom3_C"/>
</dbReference>
<evidence type="ECO:0000259" key="9">
    <source>
        <dbReference type="PROSITE" id="PS51194"/>
    </source>
</evidence>
<dbReference type="InterPro" id="IPR027417">
    <property type="entry name" value="P-loop_NTPase"/>
</dbReference>
<dbReference type="Proteomes" id="UP001324634">
    <property type="component" value="Chromosome"/>
</dbReference>
<evidence type="ECO:0000256" key="2">
    <source>
        <dbReference type="ARBA" id="ARBA00022763"/>
    </source>
</evidence>
<organism evidence="10 11">
    <name type="scientific">Peredibacter starrii</name>
    <dbReference type="NCBI Taxonomy" id="28202"/>
    <lineage>
        <taxon>Bacteria</taxon>
        <taxon>Pseudomonadati</taxon>
        <taxon>Bdellovibrionota</taxon>
        <taxon>Bacteriovoracia</taxon>
        <taxon>Bacteriovoracales</taxon>
        <taxon>Bacteriovoracaceae</taxon>
        <taxon>Peredibacter</taxon>
    </lineage>
</organism>
<evidence type="ECO:0000256" key="1">
    <source>
        <dbReference type="ARBA" id="ARBA00022741"/>
    </source>
</evidence>
<dbReference type="SUPFAM" id="SSF50249">
    <property type="entry name" value="Nucleic acid-binding proteins"/>
    <property type="match status" value="1"/>
</dbReference>
<dbReference type="GO" id="GO:0003677">
    <property type="term" value="F:DNA binding"/>
    <property type="evidence" value="ECO:0007669"/>
    <property type="project" value="UniProtKB-KW"/>
</dbReference>
<dbReference type="InterPro" id="IPR014001">
    <property type="entry name" value="Helicase_ATP-bd"/>
</dbReference>
<dbReference type="RefSeq" id="WP_321396315.1">
    <property type="nucleotide sequence ID" value="NZ_CP139487.1"/>
</dbReference>
<sequence>MRSKTLSTANLSWLSPVSDLAKGKKPSPTIEKLEEVGLSTLHDLLWILPLRIHKMPAVQPFREAVMNQFFKGSGKVIHVEVKPAFGRRGRGNILLYNGYVVLKDHHSSETLGLRWFNLYPNQKKQIEGLESITFLGQMQEYKAQKQIINPQIIVNDEGNSDYILEYPTVNKIAGNHLKKVFDLVPPTLWQNIPQTLPELGYDSKMSLGDAFKVIHGRIPAASFDLKKKDAAEERLIYEEFLIDQLKIQTRRKYIKRKDAPVISLEPSKVNDLVKHLPFELTTDQLKVFEEIVKDFKSGHPMMRMVQGDVGCGKTIVAWLAARVANKSGFQVGMMCPTEALATQHYNSFKELNPALNIELLLGSTKAKEKKAILAKLASGETEIVVGTHALFQDSVVFKKLGLAIIDEQHKFGVEQRLRLVAKGEGTHSLIMTATPIPRTLSLAQYGDLDISSIKMMPAGRKGIKTRITEKVNYGKYVEFVKSRLMLGEQAYFVFPAIDESETLDLQNVKESLKRYQETFKGFKVEMLHGQMKPEEKDQVVQAFREKKVNILVSTSVIEVGINVPNATIMSIYNPERFGLSSLHQLRGRVGRGDKPGFCFLVLDKEVSPEAHQRLEVIEKNLDGFVIAEEDLKFRGEGDLFGVDQSGTTTSKKLANFLTHTAILEKVVADVERLQQTHPELLAPHFERLAKDQKILDTI</sequence>
<keyword evidence="6" id="KW-0238">DNA-binding</keyword>
<gene>
    <name evidence="10" type="ORF">SOO65_02320</name>
</gene>
<evidence type="ECO:0000256" key="5">
    <source>
        <dbReference type="ARBA" id="ARBA00022840"/>
    </source>
</evidence>
<dbReference type="SMART" id="SM00490">
    <property type="entry name" value="HELICc"/>
    <property type="match status" value="1"/>
</dbReference>
<dbReference type="InterPro" id="IPR012340">
    <property type="entry name" value="NA-bd_OB-fold"/>
</dbReference>
<dbReference type="SUPFAM" id="SSF52540">
    <property type="entry name" value="P-loop containing nucleoside triphosphate hydrolases"/>
    <property type="match status" value="2"/>
</dbReference>
<dbReference type="EC" id="3.6.4.12" evidence="10"/>
<dbReference type="Pfam" id="PF00270">
    <property type="entry name" value="DEAD"/>
    <property type="match status" value="1"/>
</dbReference>
<evidence type="ECO:0000256" key="4">
    <source>
        <dbReference type="ARBA" id="ARBA00022806"/>
    </source>
</evidence>
<name>A0AAX4HQH2_9BACT</name>
<keyword evidence="4 10" id="KW-0347">Helicase</keyword>
<evidence type="ECO:0000313" key="10">
    <source>
        <dbReference type="EMBL" id="WPU65575.1"/>
    </source>
</evidence>
<feature type="domain" description="Helicase ATP-binding" evidence="8">
    <location>
        <begin position="294"/>
        <end position="453"/>
    </location>
</feature>
<accession>A0AAX4HQH2</accession>
<dbReference type="Gene3D" id="3.40.50.300">
    <property type="entry name" value="P-loop containing nucleotide triphosphate hydrolases"/>
    <property type="match status" value="2"/>
</dbReference>
<dbReference type="PANTHER" id="PTHR47964:SF1">
    <property type="entry name" value="ATP-DEPENDENT DNA HELICASE HOMOLOG RECG, CHLOROPLASTIC"/>
    <property type="match status" value="1"/>
</dbReference>
<keyword evidence="2" id="KW-0227">DNA damage</keyword>
<keyword evidence="11" id="KW-1185">Reference proteome</keyword>
<protein>
    <submittedName>
        <fullName evidence="10">ATP-dependent DNA helicase RecG</fullName>
        <ecNumber evidence="10">3.6.4.12</ecNumber>
    </submittedName>
</protein>
<reference evidence="10 11" key="1">
    <citation type="submission" date="2023-11" db="EMBL/GenBank/DDBJ databases">
        <title>Peredibacter starrii A3.12.</title>
        <authorList>
            <person name="Mitchell R.J."/>
        </authorList>
    </citation>
    <scope>NUCLEOTIDE SEQUENCE [LARGE SCALE GENOMIC DNA]</scope>
    <source>
        <strain evidence="10 11">A3.12</strain>
    </source>
</reference>
<proteinExistence type="predicted"/>
<dbReference type="InterPro" id="IPR047112">
    <property type="entry name" value="RecG/Mfd"/>
</dbReference>
<feature type="domain" description="Helicase C-terminal" evidence="9">
    <location>
        <begin position="472"/>
        <end position="632"/>
    </location>
</feature>
<evidence type="ECO:0000256" key="6">
    <source>
        <dbReference type="ARBA" id="ARBA00023125"/>
    </source>
</evidence>
<dbReference type="CDD" id="cd04488">
    <property type="entry name" value="RecG_wedge_OBF"/>
    <property type="match status" value="1"/>
</dbReference>
<dbReference type="Pfam" id="PF00271">
    <property type="entry name" value="Helicase_C"/>
    <property type="match status" value="1"/>
</dbReference>
<keyword evidence="3 10" id="KW-0378">Hydrolase</keyword>
<evidence type="ECO:0000313" key="11">
    <source>
        <dbReference type="Proteomes" id="UP001324634"/>
    </source>
</evidence>
<dbReference type="GO" id="GO:0016787">
    <property type="term" value="F:hydrolase activity"/>
    <property type="evidence" value="ECO:0007669"/>
    <property type="project" value="UniProtKB-KW"/>
</dbReference>
<dbReference type="GO" id="GO:0003678">
    <property type="term" value="F:DNA helicase activity"/>
    <property type="evidence" value="ECO:0007669"/>
    <property type="project" value="UniProtKB-EC"/>
</dbReference>
<evidence type="ECO:0000256" key="3">
    <source>
        <dbReference type="ARBA" id="ARBA00022801"/>
    </source>
</evidence>
<dbReference type="PROSITE" id="PS51192">
    <property type="entry name" value="HELICASE_ATP_BIND_1"/>
    <property type="match status" value="1"/>
</dbReference>
<dbReference type="GO" id="GO:0006281">
    <property type="term" value="P:DNA repair"/>
    <property type="evidence" value="ECO:0007669"/>
    <property type="project" value="UniProtKB-KW"/>
</dbReference>
<dbReference type="AlphaFoldDB" id="A0AAX4HQH2"/>
<keyword evidence="1" id="KW-0547">Nucleotide-binding</keyword>
<dbReference type="Pfam" id="PF19833">
    <property type="entry name" value="RecG_dom3_C"/>
    <property type="match status" value="1"/>
</dbReference>
<dbReference type="InterPro" id="IPR001650">
    <property type="entry name" value="Helicase_C-like"/>
</dbReference>